<dbReference type="Gene3D" id="3.40.1280.10">
    <property type="match status" value="1"/>
</dbReference>
<dbReference type="GO" id="GO:0160206">
    <property type="term" value="F:tRNA (cytidine(32)/uridine(32)-2'-O)-methyltransferase activity"/>
    <property type="evidence" value="ECO:0007669"/>
    <property type="project" value="UniProtKB-EC"/>
</dbReference>
<evidence type="ECO:0000256" key="2">
    <source>
        <dbReference type="ARBA" id="ARBA00022603"/>
    </source>
</evidence>
<comment type="caution">
    <text evidence="7">The sequence shown here is derived from an EMBL/GenBank/DDBJ whole genome shotgun (WGS) entry which is preliminary data.</text>
</comment>
<keyword evidence="4 5" id="KW-0949">S-adenosyl-L-methionine</keyword>
<dbReference type="PANTHER" id="PTHR42786:SF2">
    <property type="entry name" value="TRNA (CYTIDINE_URIDINE-2'-O-)-METHYLTRANSFERASE TRMJ"/>
    <property type="match status" value="1"/>
</dbReference>
<proteinExistence type="inferred from homology"/>
<dbReference type="NCBIfam" id="TIGR00050">
    <property type="entry name" value="rRNA_methyl_1"/>
    <property type="match status" value="1"/>
</dbReference>
<feature type="domain" description="tRNA/rRNA methyltransferase SpoU type" evidence="6">
    <location>
        <begin position="5"/>
        <end position="156"/>
    </location>
</feature>
<evidence type="ECO:0000256" key="5">
    <source>
        <dbReference type="RuleBase" id="RU362024"/>
    </source>
</evidence>
<dbReference type="Pfam" id="PF00588">
    <property type="entry name" value="SpoU_methylase"/>
    <property type="match status" value="1"/>
</dbReference>
<accession>A0A1J5N447</accession>
<keyword evidence="2 5" id="KW-0489">Methyltransferase</keyword>
<comment type="catalytic activity">
    <reaction evidence="5">
        <text>cytidine(32) in tRNA + S-adenosyl-L-methionine = 2'-O-methylcytidine(32) in tRNA + S-adenosyl-L-homocysteine + H(+)</text>
        <dbReference type="Rhea" id="RHEA:42932"/>
        <dbReference type="Rhea" id="RHEA-COMP:10288"/>
        <dbReference type="Rhea" id="RHEA-COMP:10289"/>
        <dbReference type="ChEBI" id="CHEBI:15378"/>
        <dbReference type="ChEBI" id="CHEBI:57856"/>
        <dbReference type="ChEBI" id="CHEBI:59789"/>
        <dbReference type="ChEBI" id="CHEBI:74495"/>
        <dbReference type="ChEBI" id="CHEBI:82748"/>
        <dbReference type="EC" id="2.1.1.200"/>
    </reaction>
</comment>
<evidence type="ECO:0000256" key="1">
    <source>
        <dbReference type="ARBA" id="ARBA00007228"/>
    </source>
</evidence>
<dbReference type="GO" id="GO:0002128">
    <property type="term" value="P:tRNA nucleoside ribose methylation"/>
    <property type="evidence" value="ECO:0007669"/>
    <property type="project" value="TreeGrafter"/>
</dbReference>
<dbReference type="CDD" id="cd18093">
    <property type="entry name" value="SpoU-like_TrmJ"/>
    <property type="match status" value="1"/>
</dbReference>
<dbReference type="InterPro" id="IPR029026">
    <property type="entry name" value="tRNA_m1G_MTases_N"/>
</dbReference>
<evidence type="ECO:0000313" key="7">
    <source>
        <dbReference type="EMBL" id="OIQ49600.1"/>
    </source>
</evidence>
<comment type="subcellular location">
    <subcellularLocation>
        <location evidence="5">Cytoplasm</location>
    </subcellularLocation>
</comment>
<evidence type="ECO:0000313" key="8">
    <source>
        <dbReference type="Proteomes" id="UP000181901"/>
    </source>
</evidence>
<dbReference type="Gene3D" id="1.10.8.590">
    <property type="match status" value="1"/>
</dbReference>
<organism evidence="7 8">
    <name type="scientific">Pseudodesulfovibrio hydrargyri</name>
    <dbReference type="NCBI Taxonomy" id="2125990"/>
    <lineage>
        <taxon>Bacteria</taxon>
        <taxon>Pseudomonadati</taxon>
        <taxon>Thermodesulfobacteriota</taxon>
        <taxon>Desulfovibrionia</taxon>
        <taxon>Desulfovibrionales</taxon>
        <taxon>Desulfovibrionaceae</taxon>
    </lineage>
</organism>
<comment type="similarity">
    <text evidence="1">Belongs to the class IV-like SAM-binding methyltransferase superfamily. RNA methyltransferase TrmH family.</text>
</comment>
<dbReference type="PIRSF" id="PIRSF004808">
    <property type="entry name" value="LasT"/>
    <property type="match status" value="1"/>
</dbReference>
<evidence type="ECO:0000256" key="3">
    <source>
        <dbReference type="ARBA" id="ARBA00022679"/>
    </source>
</evidence>
<dbReference type="OrthoDB" id="9806346at2"/>
<evidence type="ECO:0000256" key="4">
    <source>
        <dbReference type="ARBA" id="ARBA00022691"/>
    </source>
</evidence>
<dbReference type="RefSeq" id="WP_071545099.1">
    <property type="nucleotide sequence ID" value="NZ_LKAQ01000004.1"/>
</dbReference>
<dbReference type="GO" id="GO:0005829">
    <property type="term" value="C:cytosol"/>
    <property type="evidence" value="ECO:0007669"/>
    <property type="project" value="TreeGrafter"/>
</dbReference>
<dbReference type="PANTHER" id="PTHR42786">
    <property type="entry name" value="TRNA/RRNA METHYLTRANSFERASE"/>
    <property type="match status" value="1"/>
</dbReference>
<comment type="function">
    <text evidence="5">Catalyzes the formation of 2'O-methylated cytidine (Cm32) or 2'O-methylated uridine (Um32) at position 32 in tRNA.</text>
</comment>
<dbReference type="InterPro" id="IPR029028">
    <property type="entry name" value="Alpha/beta_knot_MTases"/>
</dbReference>
<reference evidence="7 8" key="1">
    <citation type="submission" date="2015-09" db="EMBL/GenBank/DDBJ databases">
        <title>Genome of Desulfovibrio dechloracetivorans BerOc1, a mercury methylating strain isolated from highly hydrocarbons and metals contaminated coastal sediments.</title>
        <authorList>
            <person name="Goni Urriza M."/>
            <person name="Gassie C."/>
            <person name="Bouchez O."/>
            <person name="Klopp C."/>
            <person name="Ranchou-Peyruse A."/>
            <person name="Remy G."/>
        </authorList>
    </citation>
    <scope>NUCLEOTIDE SEQUENCE [LARGE SCALE GENOMIC DNA]</scope>
    <source>
        <strain evidence="7 8">BerOc1</strain>
    </source>
</reference>
<dbReference type="Proteomes" id="UP000181901">
    <property type="component" value="Unassembled WGS sequence"/>
</dbReference>
<dbReference type="EMBL" id="LKAQ01000004">
    <property type="protein sequence ID" value="OIQ49600.1"/>
    <property type="molecule type" value="Genomic_DNA"/>
</dbReference>
<comment type="catalytic activity">
    <reaction evidence="5">
        <text>uridine(32) in tRNA + S-adenosyl-L-methionine = 2'-O-methyluridine(32) in tRNA + S-adenosyl-L-homocysteine + H(+)</text>
        <dbReference type="Rhea" id="RHEA:42936"/>
        <dbReference type="Rhea" id="RHEA-COMP:10107"/>
        <dbReference type="Rhea" id="RHEA-COMP:10290"/>
        <dbReference type="ChEBI" id="CHEBI:15378"/>
        <dbReference type="ChEBI" id="CHEBI:57856"/>
        <dbReference type="ChEBI" id="CHEBI:59789"/>
        <dbReference type="ChEBI" id="CHEBI:65315"/>
        <dbReference type="ChEBI" id="CHEBI:74478"/>
        <dbReference type="EC" id="2.1.1.200"/>
    </reaction>
</comment>
<dbReference type="GO" id="GO:0106339">
    <property type="term" value="F:tRNA (cytidine(32)-2'-O)-methyltransferase activity"/>
    <property type="evidence" value="ECO:0007669"/>
    <property type="project" value="RHEA"/>
</dbReference>
<protein>
    <recommendedName>
        <fullName evidence="5">tRNA (cytidine/uridine-2'-O-)-methyltransferase TrmJ</fullName>
        <ecNumber evidence="5">2.1.1.200</ecNumber>
    </recommendedName>
    <alternativeName>
        <fullName evidence="5">tRNA (cytidine(32)/uridine(32)-2'-O)-methyltransferase</fullName>
    </alternativeName>
    <alternativeName>
        <fullName evidence="5">tRNA Cm32/Um32 methyltransferase</fullName>
    </alternativeName>
</protein>
<dbReference type="InterPro" id="IPR004384">
    <property type="entry name" value="RNA_MeTrfase_TrmJ/LasT"/>
</dbReference>
<name>A0A1J5N447_9BACT</name>
<dbReference type="AlphaFoldDB" id="A0A1J5N447"/>
<dbReference type="SUPFAM" id="SSF75217">
    <property type="entry name" value="alpha/beta knot"/>
    <property type="match status" value="1"/>
</dbReference>
<evidence type="ECO:0000259" key="6">
    <source>
        <dbReference type="Pfam" id="PF00588"/>
    </source>
</evidence>
<dbReference type="GO" id="GO:0003723">
    <property type="term" value="F:RNA binding"/>
    <property type="evidence" value="ECO:0007669"/>
    <property type="project" value="InterPro"/>
</dbReference>
<sequence length="252" mass="27733">MLDKLVVVLFRPKYPENIGSAARACLNMGVSELVVVDPYNFNMDKALPLATAHARHILESARIVDTLEQAVDGCTAVFGTTARTGGWRKGIMAPDTLAGVVDERLRTGGRVAVVFGPEDKGLTNEETSICSGLVTIPTSREGTSLNLAQAVVVVLYECFKRSLAEPFAPDGPPEERPTTVKEQEALFGNLQETLLAIDFLKDDNPDYWMLPVRRFFSKINLKRNEFNLLMGVCRQVRWFVEKYGPQGGGGAR</sequence>
<comment type="subunit">
    <text evidence="5">Homodimer.</text>
</comment>
<gene>
    <name evidence="5 7" type="primary">trmJ</name>
    <name evidence="7" type="ORF">BerOc1_01525</name>
</gene>
<dbReference type="EC" id="2.1.1.200" evidence="5"/>
<keyword evidence="5" id="KW-0819">tRNA processing</keyword>
<dbReference type="InterPro" id="IPR001537">
    <property type="entry name" value="SpoU_MeTrfase"/>
</dbReference>
<keyword evidence="8" id="KW-1185">Reference proteome</keyword>
<keyword evidence="5" id="KW-0963">Cytoplasm</keyword>
<keyword evidence="3 7" id="KW-0808">Transferase</keyword>